<dbReference type="Proteomes" id="UP000633263">
    <property type="component" value="Unassembled WGS sequence"/>
</dbReference>
<keyword evidence="2" id="KW-1185">Reference proteome</keyword>
<name>A0ABQ2CRM5_9GAMM</name>
<protein>
    <submittedName>
        <fullName evidence="1">Uncharacterized protein</fullName>
    </submittedName>
</protein>
<organism evidence="1 2">
    <name type="scientific">Halopseudomonas pertucinogena</name>
    <dbReference type="NCBI Taxonomy" id="86175"/>
    <lineage>
        <taxon>Bacteria</taxon>
        <taxon>Pseudomonadati</taxon>
        <taxon>Pseudomonadota</taxon>
        <taxon>Gammaproteobacteria</taxon>
        <taxon>Pseudomonadales</taxon>
        <taxon>Pseudomonadaceae</taxon>
        <taxon>Halopseudomonas</taxon>
    </lineage>
</organism>
<evidence type="ECO:0000313" key="1">
    <source>
        <dbReference type="EMBL" id="GGJ06301.1"/>
    </source>
</evidence>
<dbReference type="RefSeq" id="WP_229710501.1">
    <property type="nucleotide sequence ID" value="NZ_BMNN01000006.1"/>
</dbReference>
<dbReference type="EMBL" id="BMNN01000006">
    <property type="protein sequence ID" value="GGJ06301.1"/>
    <property type="molecule type" value="Genomic_DNA"/>
</dbReference>
<comment type="caution">
    <text evidence="1">The sequence shown here is derived from an EMBL/GenBank/DDBJ whole genome shotgun (WGS) entry which is preliminary data.</text>
</comment>
<evidence type="ECO:0000313" key="2">
    <source>
        <dbReference type="Proteomes" id="UP000633263"/>
    </source>
</evidence>
<accession>A0ABQ2CRM5</accession>
<proteinExistence type="predicted"/>
<gene>
    <name evidence="1" type="ORF">GCM10009083_24080</name>
</gene>
<sequence>MSSLSPVHGPAQFDIVVHLIHTEDDDKRAEVTIGMGVGKYPTQQDIADRIAKFEAEEMPKVSPGYRLQTAPELFDTICLEKAGGTFTTPAVFRQWAPLDR</sequence>
<reference evidence="2" key="1">
    <citation type="journal article" date="2019" name="Int. J. Syst. Evol. Microbiol.">
        <title>The Global Catalogue of Microorganisms (GCM) 10K type strain sequencing project: providing services to taxonomists for standard genome sequencing and annotation.</title>
        <authorList>
            <consortium name="The Broad Institute Genomics Platform"/>
            <consortium name="The Broad Institute Genome Sequencing Center for Infectious Disease"/>
            <person name="Wu L."/>
            <person name="Ma J."/>
        </authorList>
    </citation>
    <scope>NUCLEOTIDE SEQUENCE [LARGE SCALE GENOMIC DNA]</scope>
    <source>
        <strain evidence="2">JCM 11590</strain>
    </source>
</reference>